<dbReference type="AlphaFoldDB" id="A0AAV1R9K3"/>
<gene>
    <name evidence="2" type="ORF">DCAF_LOCUS7844</name>
</gene>
<evidence type="ECO:0000256" key="1">
    <source>
        <dbReference type="SAM" id="MobiDB-lite"/>
    </source>
</evidence>
<dbReference type="PANTHER" id="PTHR33526:SF30">
    <property type="entry name" value="DUF4005 DOMAIN-CONTAINING PROTEIN"/>
    <property type="match status" value="1"/>
</dbReference>
<evidence type="ECO:0000313" key="2">
    <source>
        <dbReference type="EMBL" id="CAK7330217.1"/>
    </source>
</evidence>
<organism evidence="2 3">
    <name type="scientific">Dovyalis caffra</name>
    <dbReference type="NCBI Taxonomy" id="77055"/>
    <lineage>
        <taxon>Eukaryota</taxon>
        <taxon>Viridiplantae</taxon>
        <taxon>Streptophyta</taxon>
        <taxon>Embryophyta</taxon>
        <taxon>Tracheophyta</taxon>
        <taxon>Spermatophyta</taxon>
        <taxon>Magnoliopsida</taxon>
        <taxon>eudicotyledons</taxon>
        <taxon>Gunneridae</taxon>
        <taxon>Pentapetalae</taxon>
        <taxon>rosids</taxon>
        <taxon>fabids</taxon>
        <taxon>Malpighiales</taxon>
        <taxon>Salicaceae</taxon>
        <taxon>Flacourtieae</taxon>
        <taxon>Dovyalis</taxon>
    </lineage>
</organism>
<name>A0AAV1R9K3_9ROSI</name>
<accession>A0AAV1R9K3</accession>
<evidence type="ECO:0000313" key="3">
    <source>
        <dbReference type="Proteomes" id="UP001314170"/>
    </source>
</evidence>
<feature type="compositionally biased region" description="Polar residues" evidence="1">
    <location>
        <begin position="76"/>
        <end position="94"/>
    </location>
</feature>
<reference evidence="2 3" key="1">
    <citation type="submission" date="2024-01" db="EMBL/GenBank/DDBJ databases">
        <authorList>
            <person name="Waweru B."/>
        </authorList>
    </citation>
    <scope>NUCLEOTIDE SEQUENCE [LARGE SCALE GENOMIC DNA]</scope>
</reference>
<feature type="compositionally biased region" description="Polar residues" evidence="1">
    <location>
        <begin position="24"/>
        <end position="45"/>
    </location>
</feature>
<dbReference type="Proteomes" id="UP001314170">
    <property type="component" value="Unassembled WGS sequence"/>
</dbReference>
<keyword evidence="3" id="KW-1185">Reference proteome</keyword>
<dbReference type="PANTHER" id="PTHR33526">
    <property type="entry name" value="OS07G0123800 PROTEIN"/>
    <property type="match status" value="1"/>
</dbReference>
<sequence>MKFVTDCSDMVGNDYNGMVGGPTAQISSLPKSFSNNSMRESSIGYSASGRRSGPLASASGRRSGPLESASGRRSGPLQSASGRRSGVLSESASGRRSHEMQPTIHYREVEVRRNISSMGYSNGMGLRSYSVGIGKIGKIDEEKPCSFREDGDEDNKVDVCPRSRSQAVSRKAVYNY</sequence>
<dbReference type="EMBL" id="CAWUPB010000913">
    <property type="protein sequence ID" value="CAK7330217.1"/>
    <property type="molecule type" value="Genomic_DNA"/>
</dbReference>
<protein>
    <submittedName>
        <fullName evidence="2">Uncharacterized protein</fullName>
    </submittedName>
</protein>
<proteinExistence type="predicted"/>
<feature type="region of interest" description="Disordered" evidence="1">
    <location>
        <begin position="12"/>
        <end position="102"/>
    </location>
</feature>
<comment type="caution">
    <text evidence="2">The sequence shown here is derived from an EMBL/GenBank/DDBJ whole genome shotgun (WGS) entry which is preliminary data.</text>
</comment>